<evidence type="ECO:0000313" key="1">
    <source>
        <dbReference type="EMBL" id="QHE63298.1"/>
    </source>
</evidence>
<dbReference type="AlphaFoldDB" id="A0A6I6UN10"/>
<evidence type="ECO:0000313" key="2">
    <source>
        <dbReference type="Proteomes" id="UP000465062"/>
    </source>
</evidence>
<gene>
    <name evidence="1" type="ORF">FHE72_21645</name>
</gene>
<organism evidence="1 2">
    <name type="scientific">Rossellomorea vietnamensis</name>
    <dbReference type="NCBI Taxonomy" id="218284"/>
    <lineage>
        <taxon>Bacteria</taxon>
        <taxon>Bacillati</taxon>
        <taxon>Bacillota</taxon>
        <taxon>Bacilli</taxon>
        <taxon>Bacillales</taxon>
        <taxon>Bacillaceae</taxon>
        <taxon>Rossellomorea</taxon>
    </lineage>
</organism>
<dbReference type="EMBL" id="CP047394">
    <property type="protein sequence ID" value="QHE63298.1"/>
    <property type="molecule type" value="Genomic_DNA"/>
</dbReference>
<protein>
    <submittedName>
        <fullName evidence="1">Uncharacterized protein</fullName>
    </submittedName>
</protein>
<name>A0A6I6UN10_9BACI</name>
<dbReference type="KEGG" id="bvq:FHE72_21645"/>
<reference evidence="1 2" key="1">
    <citation type="submission" date="2019-06" db="EMBL/GenBank/DDBJ databases">
        <title>An operon consisting of a P-type ATPase gene and a transcriptional regular gene given the different cadmium resistance in Bacillus vietamensis 151-6 and Bacillus marisflavi 151-25.</title>
        <authorList>
            <person name="Yu X."/>
        </authorList>
    </citation>
    <scope>NUCLEOTIDE SEQUENCE [LARGE SCALE GENOMIC DNA]</scope>
    <source>
        <strain evidence="1 2">151-6</strain>
    </source>
</reference>
<accession>A0A6I6UN10</accession>
<dbReference type="Proteomes" id="UP000465062">
    <property type="component" value="Chromosome"/>
</dbReference>
<dbReference type="RefSeq" id="WP_159362977.1">
    <property type="nucleotide sequence ID" value="NZ_CP047394.1"/>
</dbReference>
<sequence>MKKKLAFVLMTGIILASTQFGGVTHAEDELPDILSISVDPILQLKLTLPLFQN</sequence>
<proteinExistence type="predicted"/>